<feature type="transmembrane region" description="Helical" evidence="4">
    <location>
        <begin position="278"/>
        <end position="297"/>
    </location>
</feature>
<dbReference type="Pfam" id="PF00488">
    <property type="entry name" value="MutS_V"/>
    <property type="match status" value="1"/>
</dbReference>
<dbReference type="SMART" id="SM00534">
    <property type="entry name" value="MUTSac"/>
    <property type="match status" value="1"/>
</dbReference>
<evidence type="ECO:0000313" key="6">
    <source>
        <dbReference type="EMBL" id="APJ03614.1"/>
    </source>
</evidence>
<dbReference type="RefSeq" id="WP_148697353.1">
    <property type="nucleotide sequence ID" value="NZ_CP017834.1"/>
</dbReference>
<feature type="domain" description="DNA mismatch repair proteins mutS family" evidence="5">
    <location>
        <begin position="459"/>
        <end position="636"/>
    </location>
</feature>
<dbReference type="GO" id="GO:0140664">
    <property type="term" value="F:ATP-dependent DNA damage sensor activity"/>
    <property type="evidence" value="ECO:0007669"/>
    <property type="project" value="InterPro"/>
</dbReference>
<feature type="transmembrane region" description="Helical" evidence="4">
    <location>
        <begin position="42"/>
        <end position="60"/>
    </location>
</feature>
<dbReference type="STRING" id="1915309.AXG55_06715"/>
<evidence type="ECO:0000313" key="7">
    <source>
        <dbReference type="Proteomes" id="UP000184731"/>
    </source>
</evidence>
<dbReference type="InterPro" id="IPR045076">
    <property type="entry name" value="MutS"/>
</dbReference>
<dbReference type="Gene3D" id="3.40.50.300">
    <property type="entry name" value="P-loop containing nucleotide triphosphate hydrolases"/>
    <property type="match status" value="1"/>
</dbReference>
<dbReference type="SUPFAM" id="SSF52540">
    <property type="entry name" value="P-loop containing nucleoside triphosphate hydrolases"/>
    <property type="match status" value="1"/>
</dbReference>
<proteinExistence type="predicted"/>
<evidence type="ECO:0000259" key="5">
    <source>
        <dbReference type="SMART" id="SM00534"/>
    </source>
</evidence>
<keyword evidence="2" id="KW-0067">ATP-binding</keyword>
<keyword evidence="1" id="KW-0547">Nucleotide-binding</keyword>
<dbReference type="EMBL" id="CP017834">
    <property type="protein sequence ID" value="APJ03614.1"/>
    <property type="molecule type" value="Genomic_DNA"/>
</dbReference>
<dbReference type="OrthoDB" id="9802448at2"/>
<evidence type="ECO:0000256" key="1">
    <source>
        <dbReference type="ARBA" id="ARBA00022741"/>
    </source>
</evidence>
<dbReference type="InterPro" id="IPR000432">
    <property type="entry name" value="DNA_mismatch_repair_MutS_C"/>
</dbReference>
<dbReference type="KEGG" id="saqi:AXG55_06715"/>
<feature type="transmembrane region" description="Helical" evidence="4">
    <location>
        <begin position="361"/>
        <end position="382"/>
    </location>
</feature>
<evidence type="ECO:0000256" key="2">
    <source>
        <dbReference type="ARBA" id="ARBA00022840"/>
    </source>
</evidence>
<dbReference type="Proteomes" id="UP000184731">
    <property type="component" value="Chromosome"/>
</dbReference>
<keyword evidence="4" id="KW-1133">Transmembrane helix</keyword>
<dbReference type="GO" id="GO:0005524">
    <property type="term" value="F:ATP binding"/>
    <property type="evidence" value="ECO:0007669"/>
    <property type="project" value="UniProtKB-KW"/>
</dbReference>
<reference evidence="6 7" key="1">
    <citation type="submission" date="2016-10" db="EMBL/GenBank/DDBJ databases">
        <title>Silvanigrella aquatica sp. nov., isolated from a freshwater lake located in the Black Forest, Germany, description of Silvanigrellaceae fam. nov., Silvanigrellales ord. nov., reclassification of the order Bdellovibrionales in the class Oligoflexia, reclassification of the families Bacteriovoracaceae and Halobacteriovoraceae in the new order Bacteriovoracales ord. nov., and reclassification of the family Pseudobacteriovoracaceae in the order Oligoflexiales.</title>
        <authorList>
            <person name="Hahn M.W."/>
            <person name="Schmidt J."/>
            <person name="Koll U."/>
            <person name="Rohde M."/>
            <person name="Verbag S."/>
            <person name="Pitt A."/>
            <person name="Nakai R."/>
            <person name="Naganuma T."/>
            <person name="Lang E."/>
        </authorList>
    </citation>
    <scope>NUCLEOTIDE SEQUENCE [LARGE SCALE GENOMIC DNA]</scope>
    <source>
        <strain evidence="6 7">MWH-Nonnen-W8red</strain>
    </source>
</reference>
<feature type="transmembrane region" description="Helical" evidence="4">
    <location>
        <begin position="243"/>
        <end position="266"/>
    </location>
</feature>
<keyword evidence="4" id="KW-0472">Membrane</keyword>
<keyword evidence="7" id="KW-1185">Reference proteome</keyword>
<dbReference type="AlphaFoldDB" id="A0A1L4D095"/>
<gene>
    <name evidence="6" type="ORF">AXG55_06715</name>
</gene>
<dbReference type="GO" id="GO:0005829">
    <property type="term" value="C:cytosol"/>
    <property type="evidence" value="ECO:0007669"/>
    <property type="project" value="TreeGrafter"/>
</dbReference>
<organism evidence="6 7">
    <name type="scientific">Silvanigrella aquatica</name>
    <dbReference type="NCBI Taxonomy" id="1915309"/>
    <lineage>
        <taxon>Bacteria</taxon>
        <taxon>Pseudomonadati</taxon>
        <taxon>Bdellovibrionota</taxon>
        <taxon>Oligoflexia</taxon>
        <taxon>Silvanigrellales</taxon>
        <taxon>Silvanigrellaceae</taxon>
        <taxon>Silvanigrella</taxon>
    </lineage>
</organism>
<keyword evidence="4" id="KW-0812">Transmembrane</keyword>
<evidence type="ECO:0000256" key="3">
    <source>
        <dbReference type="ARBA" id="ARBA00023125"/>
    </source>
</evidence>
<dbReference type="GO" id="GO:0030983">
    <property type="term" value="F:mismatched DNA binding"/>
    <property type="evidence" value="ECO:0007669"/>
    <property type="project" value="InterPro"/>
</dbReference>
<dbReference type="PANTHER" id="PTHR11361:SF99">
    <property type="entry name" value="DNA MISMATCH REPAIR PROTEIN"/>
    <property type="match status" value="1"/>
</dbReference>
<sequence length="638" mass="74094">MLNYDNNKSTNKCNTLIHQLKNAKEKAHYFENKLKIRDNRFALFRLISTIAFLAFIVGLFSKQNQLNNFILIFLFLIYCLITSWIHGYIQMKLRKWRSFTLSYELSLARINRNFEMIEENISPWHDDIIEVPKGHIYSSDLDVHTQLFSLFNTCSTQVGSEKLFQLFMEAGINPSPSKTIEVRSAKAKLISKSSHLIRKFEALRLDENFISKFYKQKEKIQFEESQKEIVSHSKEKLNNKDRAFFYIQNIFCIISIMAWILILLPAMLKFINTSQSEFLIQPLFLYALFIFLGAFIFNSITEMAAKVAHSTKMIEEVIKSLKIKNGKTNSFHFSFLEKSAIKNINSLNFLINLISLRGNPIFWITLHLVFPFDAVICFILQFKLKSVQKNLPEWENDLYEFDLLASFARFHNENPTSRFITQEERANTSPLFMEFHNLGHPLIAEENRICNSIKLMKSSPVVLLTGSNMAGKSTFLRTLGTNILLSNMGAPVCAEKFIIQPSRLLCAIRIDDSLEEGTSYFYAEVKRLKYILDSLNELHSVPGIFLIDEIFRGTNNKERFTGSYHIIHKLFEKNSFGFISTHDLALAQIHEEDKRMVNMHFREHVEDNKLVFDYLIKEGACPTTNALFIMKQEGLPIP</sequence>
<protein>
    <recommendedName>
        <fullName evidence="5">DNA mismatch repair proteins mutS family domain-containing protein</fullName>
    </recommendedName>
</protein>
<dbReference type="InterPro" id="IPR027417">
    <property type="entry name" value="P-loop_NTPase"/>
</dbReference>
<dbReference type="GO" id="GO:0006298">
    <property type="term" value="P:mismatch repair"/>
    <property type="evidence" value="ECO:0007669"/>
    <property type="project" value="InterPro"/>
</dbReference>
<name>A0A1L4D095_9BACT</name>
<dbReference type="PANTHER" id="PTHR11361">
    <property type="entry name" value="DNA MISMATCH REPAIR PROTEIN MUTS FAMILY MEMBER"/>
    <property type="match status" value="1"/>
</dbReference>
<evidence type="ECO:0000256" key="4">
    <source>
        <dbReference type="SAM" id="Phobius"/>
    </source>
</evidence>
<accession>A0A1L4D095</accession>
<feature type="transmembrane region" description="Helical" evidence="4">
    <location>
        <begin position="66"/>
        <end position="89"/>
    </location>
</feature>
<keyword evidence="3" id="KW-0238">DNA-binding</keyword>